<keyword evidence="5" id="KW-1185">Reference proteome</keyword>
<evidence type="ECO:0000256" key="1">
    <source>
        <dbReference type="ARBA" id="ARBA00022801"/>
    </source>
</evidence>
<dbReference type="SUPFAM" id="SSF47090">
    <property type="entry name" value="PGBD-like"/>
    <property type="match status" value="2"/>
</dbReference>
<dbReference type="CDD" id="cd02696">
    <property type="entry name" value="MurNAc-LAA"/>
    <property type="match status" value="1"/>
</dbReference>
<reference evidence="4 5" key="1">
    <citation type="journal article" date="2015" name="Stand. Genomic Sci.">
        <title>Genomic Encyclopedia of Bacterial and Archaeal Type Strains, Phase III: the genomes of soil and plant-associated and newly described type strains.</title>
        <authorList>
            <person name="Whitman W.B."/>
            <person name="Woyke T."/>
            <person name="Klenk H.P."/>
            <person name="Zhou Y."/>
            <person name="Lilburn T.G."/>
            <person name="Beck B.J."/>
            <person name="De Vos P."/>
            <person name="Vandamme P."/>
            <person name="Eisen J.A."/>
            <person name="Garrity G."/>
            <person name="Hugenholtz P."/>
            <person name="Kyrpides N.C."/>
        </authorList>
    </citation>
    <scope>NUCLEOTIDE SEQUENCE [LARGE SCALE GENOMIC DNA]</scope>
    <source>
        <strain evidence="4 5">CECT 7306</strain>
    </source>
</reference>
<dbReference type="Proteomes" id="UP000276232">
    <property type="component" value="Unassembled WGS sequence"/>
</dbReference>
<dbReference type="GO" id="GO:0030288">
    <property type="term" value="C:outer membrane-bounded periplasmic space"/>
    <property type="evidence" value="ECO:0007669"/>
    <property type="project" value="TreeGrafter"/>
</dbReference>
<gene>
    <name evidence="4" type="ORF">EDC03_2543</name>
</gene>
<dbReference type="AlphaFoldDB" id="A0A3N1GWS2"/>
<comment type="caution">
    <text evidence="4">The sequence shown here is derived from an EMBL/GenBank/DDBJ whole genome shotgun (WGS) entry which is preliminary data.</text>
</comment>
<dbReference type="InterPro" id="IPR050695">
    <property type="entry name" value="N-acetylmuramoyl_amidase_3"/>
</dbReference>
<name>A0A3N1GWS2_9ACTN</name>
<dbReference type="Gene3D" id="1.10.101.10">
    <property type="entry name" value="PGBD-like superfamily/PGBD"/>
    <property type="match status" value="2"/>
</dbReference>
<feature type="domain" description="MurNAc-LAA" evidence="3">
    <location>
        <begin position="250"/>
        <end position="375"/>
    </location>
</feature>
<proteinExistence type="predicted"/>
<dbReference type="GO" id="GO:0008745">
    <property type="term" value="F:N-acetylmuramoyl-L-alanine amidase activity"/>
    <property type="evidence" value="ECO:0007669"/>
    <property type="project" value="InterPro"/>
</dbReference>
<evidence type="ECO:0000313" key="5">
    <source>
        <dbReference type="Proteomes" id="UP000276232"/>
    </source>
</evidence>
<dbReference type="Pfam" id="PF01471">
    <property type="entry name" value="PG_binding_1"/>
    <property type="match status" value="2"/>
</dbReference>
<dbReference type="InterPro" id="IPR036366">
    <property type="entry name" value="PGBDSf"/>
</dbReference>
<accession>A0A3N1GWS2</accession>
<dbReference type="InterPro" id="IPR002508">
    <property type="entry name" value="MurNAc-LAA_cat"/>
</dbReference>
<dbReference type="SMART" id="SM00646">
    <property type="entry name" value="Ami_3"/>
    <property type="match status" value="1"/>
</dbReference>
<protein>
    <submittedName>
        <fullName evidence="4">N-acetylmuramoyl-L-alanine amidase</fullName>
    </submittedName>
</protein>
<dbReference type="PANTHER" id="PTHR30404">
    <property type="entry name" value="N-ACETYLMURAMOYL-L-ALANINE AMIDASE"/>
    <property type="match status" value="1"/>
</dbReference>
<evidence type="ECO:0000259" key="3">
    <source>
        <dbReference type="SMART" id="SM00646"/>
    </source>
</evidence>
<dbReference type="EMBL" id="RJKN01000006">
    <property type="protein sequence ID" value="ROP34721.1"/>
    <property type="molecule type" value="Genomic_DNA"/>
</dbReference>
<organism evidence="4 5">
    <name type="scientific">Pseudokineococcus lusitanus</name>
    <dbReference type="NCBI Taxonomy" id="763993"/>
    <lineage>
        <taxon>Bacteria</taxon>
        <taxon>Bacillati</taxon>
        <taxon>Actinomycetota</taxon>
        <taxon>Actinomycetes</taxon>
        <taxon>Kineosporiales</taxon>
        <taxon>Kineosporiaceae</taxon>
        <taxon>Pseudokineococcus</taxon>
    </lineage>
</organism>
<dbReference type="InterPro" id="IPR002477">
    <property type="entry name" value="Peptidoglycan-bd-like"/>
</dbReference>
<dbReference type="PANTHER" id="PTHR30404:SF0">
    <property type="entry name" value="N-ACETYLMURAMOYL-L-ALANINE AMIDASE AMIC"/>
    <property type="match status" value="1"/>
</dbReference>
<dbReference type="GO" id="GO:0009253">
    <property type="term" value="P:peptidoglycan catabolic process"/>
    <property type="evidence" value="ECO:0007669"/>
    <property type="project" value="InterPro"/>
</dbReference>
<evidence type="ECO:0000256" key="2">
    <source>
        <dbReference type="SAM" id="MobiDB-lite"/>
    </source>
</evidence>
<evidence type="ECO:0000313" key="4">
    <source>
        <dbReference type="EMBL" id="ROP34721.1"/>
    </source>
</evidence>
<dbReference type="InParanoid" id="A0A3N1GWS2"/>
<dbReference type="InterPro" id="IPR036365">
    <property type="entry name" value="PGBD-like_sf"/>
</dbReference>
<sequence>MTSPTPDPDDAPRTFLLRRGDSGPRVAALRDVLVRAGAADAAADGPAAEVFDEALERVVRAVQQERGLRADGVVGRHTSRALDGARWRLGDRVLRHVPGHLLHGEDVAELQGRLLALGLLDDRRDGRLGPRTEAGVRELQRSTGVAVDGVVGPRTLEALRGLDRSVVGGDPSALRDVERTAQARRRATGRVVVLDPAHGGPESGATGHGLREADVVLDLAQRVEGRLQAAGTTAVLTRGAAQNPTSEERAALAADVAADVVLVLHADALTPPGRDHDAPPPPSPASGVATFSWGTARSRSTEGARLAGLVQRELVVRTGLADCGSHTWDSDVLRLTAMPAVRVEVGYLTSPDDAALLADPAARDRVAEALVAAVHRFFLVADEDVPTGVLTVVPPPA</sequence>
<dbReference type="SUPFAM" id="SSF53187">
    <property type="entry name" value="Zn-dependent exopeptidases"/>
    <property type="match status" value="1"/>
</dbReference>
<feature type="region of interest" description="Disordered" evidence="2">
    <location>
        <begin position="269"/>
        <end position="290"/>
    </location>
</feature>
<dbReference type="Pfam" id="PF01520">
    <property type="entry name" value="Amidase_3"/>
    <property type="match status" value="1"/>
</dbReference>
<dbReference type="RefSeq" id="WP_199720223.1">
    <property type="nucleotide sequence ID" value="NZ_RJKN01000006.1"/>
</dbReference>
<dbReference type="Gene3D" id="3.40.630.40">
    <property type="entry name" value="Zn-dependent exopeptidases"/>
    <property type="match status" value="1"/>
</dbReference>
<keyword evidence="1" id="KW-0378">Hydrolase</keyword>